<dbReference type="EMBL" id="JACVDA010000012">
    <property type="protein sequence ID" value="MBK1468684.1"/>
    <property type="molecule type" value="Genomic_DNA"/>
</dbReference>
<comment type="subunit">
    <text evidence="4">The complex is composed of two ATP-binding proteins (PstB), two transmembrane proteins (PstC and PstA) and a solute-binding protein (PstS).</text>
</comment>
<dbReference type="PANTHER" id="PTHR30570:SF1">
    <property type="entry name" value="PHOSPHATE-BINDING PROTEIN PSTS"/>
    <property type="match status" value="1"/>
</dbReference>
<accession>A0ABS1C9A1</accession>
<comment type="function">
    <text evidence="1">Part of the ABC transporter complex PstSACB involved in phosphate import.</text>
</comment>
<keyword evidence="5" id="KW-0813">Transport</keyword>
<keyword evidence="12" id="KW-1185">Reference proteome</keyword>
<dbReference type="CDD" id="cd13653">
    <property type="entry name" value="PBP2_phosphate_like_1"/>
    <property type="match status" value="1"/>
</dbReference>
<feature type="chain" id="PRO_5045716232" evidence="9">
    <location>
        <begin position="23"/>
        <end position="310"/>
    </location>
</feature>
<dbReference type="Proteomes" id="UP000823123">
    <property type="component" value="Unassembled WGS sequence"/>
</dbReference>
<name>A0ABS1C9A1_9FIRM</name>
<comment type="subcellular location">
    <subcellularLocation>
        <location evidence="2">Cell membrane</location>
        <topology evidence="2">Lipid-anchor</topology>
    </subcellularLocation>
</comment>
<evidence type="ECO:0000313" key="11">
    <source>
        <dbReference type="EMBL" id="MBK1468684.1"/>
    </source>
</evidence>
<evidence type="ECO:0000256" key="3">
    <source>
        <dbReference type="ARBA" id="ARBA00008725"/>
    </source>
</evidence>
<proteinExistence type="inferred from homology"/>
<organism evidence="11 12">
    <name type="scientific">Parvimonas parva</name>
    <dbReference type="NCBI Taxonomy" id="2769485"/>
    <lineage>
        <taxon>Bacteria</taxon>
        <taxon>Bacillati</taxon>
        <taxon>Bacillota</taxon>
        <taxon>Tissierellia</taxon>
        <taxon>Tissierellales</taxon>
        <taxon>Peptoniphilaceae</taxon>
        <taxon>Parvimonas</taxon>
    </lineage>
</organism>
<dbReference type="PANTHER" id="PTHR30570">
    <property type="entry name" value="PERIPLASMIC PHOSPHATE BINDING COMPONENT OF PHOSPHATE ABC TRANSPORTER"/>
    <property type="match status" value="1"/>
</dbReference>
<evidence type="ECO:0000256" key="6">
    <source>
        <dbReference type="ARBA" id="ARBA00022729"/>
    </source>
</evidence>
<evidence type="ECO:0000313" key="12">
    <source>
        <dbReference type="Proteomes" id="UP000823123"/>
    </source>
</evidence>
<evidence type="ECO:0000256" key="4">
    <source>
        <dbReference type="ARBA" id="ARBA00011529"/>
    </source>
</evidence>
<dbReference type="RefSeq" id="WP_201275633.1">
    <property type="nucleotide sequence ID" value="NZ_JACVDA010000012.1"/>
</dbReference>
<keyword evidence="8" id="KW-0449">Lipoprotein</keyword>
<gene>
    <name evidence="11" type="ORF">IBJ83_05065</name>
</gene>
<dbReference type="InterPro" id="IPR050811">
    <property type="entry name" value="Phosphate_ABC_transporter"/>
</dbReference>
<evidence type="ECO:0000256" key="8">
    <source>
        <dbReference type="ARBA" id="ARBA00023288"/>
    </source>
</evidence>
<keyword evidence="6 9" id="KW-0732">Signal</keyword>
<keyword evidence="5" id="KW-0592">Phosphate transport</keyword>
<dbReference type="PROSITE" id="PS51257">
    <property type="entry name" value="PROKAR_LIPOPROTEIN"/>
    <property type="match status" value="1"/>
</dbReference>
<dbReference type="InterPro" id="IPR024370">
    <property type="entry name" value="PBP_domain"/>
</dbReference>
<feature type="signal peptide" evidence="9">
    <location>
        <begin position="1"/>
        <end position="22"/>
    </location>
</feature>
<evidence type="ECO:0000259" key="10">
    <source>
        <dbReference type="Pfam" id="PF12849"/>
    </source>
</evidence>
<evidence type="ECO:0000256" key="9">
    <source>
        <dbReference type="SAM" id="SignalP"/>
    </source>
</evidence>
<dbReference type="Pfam" id="PF12849">
    <property type="entry name" value="PBP_like_2"/>
    <property type="match status" value="1"/>
</dbReference>
<sequence>MKKYFKKLTALLAVCVLLTACAGQKQNTEKKEETKTAEKKSDTVNAQISFSGSSTLAPVINKISTDFIEKHTTWDKVDSSLPKENITIFVSAGGSGAGVKAVLDKVANFGMLARDIKDSEKEKVKDLESFTLGIDALCLCVHPENNIIKAKNGNLTKEEIIKIFSGEYKTWKQVDPSLPDEEIVVVTRDLSGGAHEVFQKKIMKETKVKQDAIQAPSMGALVSKIIENKNAIGYASFGITNQNKGKLIPLKVDNVEPTEENILNKSYYISRPLIIMKSGKLTATEKVFVDLLQSEEGKKTIKNMGFIPSK</sequence>
<comment type="caution">
    <text evidence="11">The sequence shown here is derived from an EMBL/GenBank/DDBJ whole genome shotgun (WGS) entry which is preliminary data.</text>
</comment>
<evidence type="ECO:0000256" key="5">
    <source>
        <dbReference type="ARBA" id="ARBA00022592"/>
    </source>
</evidence>
<comment type="similarity">
    <text evidence="3">Belongs to the PstS family.</text>
</comment>
<keyword evidence="7" id="KW-0564">Palmitate</keyword>
<evidence type="ECO:0000256" key="2">
    <source>
        <dbReference type="ARBA" id="ARBA00004193"/>
    </source>
</evidence>
<evidence type="ECO:0000256" key="1">
    <source>
        <dbReference type="ARBA" id="ARBA00002841"/>
    </source>
</evidence>
<protein>
    <submittedName>
        <fullName evidence="11">Phosphate ABC transporter substrate-binding protein</fullName>
    </submittedName>
</protein>
<reference evidence="11 12" key="1">
    <citation type="submission" date="2020-09" db="EMBL/GenBank/DDBJ databases">
        <title>Parvimonas S3374 sp. nov.</title>
        <authorList>
            <person name="Buhl M."/>
        </authorList>
    </citation>
    <scope>NUCLEOTIDE SEQUENCE [LARGE SCALE GENOMIC DNA]</scope>
    <source>
        <strain evidence="11 12">S3374</strain>
    </source>
</reference>
<feature type="domain" description="PBP" evidence="10">
    <location>
        <begin position="39"/>
        <end position="287"/>
    </location>
</feature>
<dbReference type="SUPFAM" id="SSF53850">
    <property type="entry name" value="Periplasmic binding protein-like II"/>
    <property type="match status" value="1"/>
</dbReference>
<evidence type="ECO:0000256" key="7">
    <source>
        <dbReference type="ARBA" id="ARBA00023139"/>
    </source>
</evidence>
<dbReference type="Gene3D" id="3.40.190.10">
    <property type="entry name" value="Periplasmic binding protein-like II"/>
    <property type="match status" value="2"/>
</dbReference>